<sequence>MIQVFCNKRGSGKTKKLIELANSQSDLINGNIVYIDDDSRPMYSLKREIRFITTEDFQLKDFESFYGYLCGILSGDYDIEQIYIDGLSNIIAGDLPDAAHLFFKLDNLSEQFNVDFFININEENYDEMPEFIKKYVA</sequence>
<evidence type="ECO:0008006" key="3">
    <source>
        <dbReference type="Google" id="ProtNLM"/>
    </source>
</evidence>
<proteinExistence type="predicted"/>
<organism evidence="1 2">
    <name type="scientific">Clostridium amylolyticum</name>
    <dbReference type="NCBI Taxonomy" id="1121298"/>
    <lineage>
        <taxon>Bacteria</taxon>
        <taxon>Bacillati</taxon>
        <taxon>Bacillota</taxon>
        <taxon>Clostridia</taxon>
        <taxon>Eubacteriales</taxon>
        <taxon>Clostridiaceae</taxon>
        <taxon>Clostridium</taxon>
    </lineage>
</organism>
<evidence type="ECO:0000313" key="1">
    <source>
        <dbReference type="EMBL" id="SHJ46307.1"/>
    </source>
</evidence>
<dbReference type="Proteomes" id="UP000184080">
    <property type="component" value="Unassembled WGS sequence"/>
</dbReference>
<protein>
    <recommendedName>
        <fullName evidence="3">Twitching motility protein PilT</fullName>
    </recommendedName>
</protein>
<dbReference type="RefSeq" id="WP_073008645.1">
    <property type="nucleotide sequence ID" value="NZ_FQZO01000005.1"/>
</dbReference>
<dbReference type="EMBL" id="FQZO01000005">
    <property type="protein sequence ID" value="SHJ46307.1"/>
    <property type="molecule type" value="Genomic_DNA"/>
</dbReference>
<dbReference type="AlphaFoldDB" id="A0A1M6JHX2"/>
<name>A0A1M6JHX2_9CLOT</name>
<dbReference type="OrthoDB" id="1953676at2"/>
<accession>A0A1M6JHX2</accession>
<gene>
    <name evidence="1" type="ORF">SAMN05444401_3108</name>
</gene>
<evidence type="ECO:0000313" key="2">
    <source>
        <dbReference type="Proteomes" id="UP000184080"/>
    </source>
</evidence>
<reference evidence="1 2" key="1">
    <citation type="submission" date="2016-11" db="EMBL/GenBank/DDBJ databases">
        <authorList>
            <person name="Jaros S."/>
            <person name="Januszkiewicz K."/>
            <person name="Wedrychowicz H."/>
        </authorList>
    </citation>
    <scope>NUCLEOTIDE SEQUENCE [LARGE SCALE GENOMIC DNA]</scope>
    <source>
        <strain evidence="1 2">DSM 21864</strain>
    </source>
</reference>
<keyword evidence="2" id="KW-1185">Reference proteome</keyword>
<dbReference type="STRING" id="1121298.SAMN05444401_3108"/>